<dbReference type="Proteomes" id="UP000244338">
    <property type="component" value="Unassembled WGS sequence"/>
</dbReference>
<proteinExistence type="predicted"/>
<sequence length="254" mass="29381">MTPPSPKAVLVASRIDAQKEIETALQVMEDATLTKSFWYTGYIRNTIHKRKTTSMFSGTYLRPERTAMDARMAAIPYRFYRDGEKARYIWTAETDWLTVKSYPVSVHPFASFSSLLPYFNEAQQWDDEVLGLAARAYRSHVQPEVFIRGWDAYLSSSERSVFGTTLEERGQNDVQALLTSSDILLTLWLQDDPALHKPRIVQLEAIFLLPIPAAGYSMQEVFFRFYQFNDPSIKLKPPSEIERYLKDKDEELQK</sequence>
<protein>
    <submittedName>
        <fullName evidence="1">Uncharacterized protein</fullName>
    </submittedName>
</protein>
<evidence type="ECO:0000313" key="2">
    <source>
        <dbReference type="Proteomes" id="UP000244338"/>
    </source>
</evidence>
<comment type="caution">
    <text evidence="1">The sequence shown here is derived from an EMBL/GenBank/DDBJ whole genome shotgun (WGS) entry which is preliminary data.</text>
</comment>
<name>A0A2R6Y4F7_9BACL</name>
<dbReference type="AlphaFoldDB" id="A0A2R6Y4F7"/>
<gene>
    <name evidence="1" type="ORF">BSOLF_1265</name>
</gene>
<dbReference type="EMBL" id="PEBX01000005">
    <property type="protein sequence ID" value="PTQ57561.1"/>
    <property type="molecule type" value="Genomic_DNA"/>
</dbReference>
<organism evidence="1 2">
    <name type="scientific">Candidatus Carbonibacillus altaicus</name>
    <dbReference type="NCBI Taxonomy" id="2163959"/>
    <lineage>
        <taxon>Bacteria</taxon>
        <taxon>Bacillati</taxon>
        <taxon>Bacillota</taxon>
        <taxon>Bacilli</taxon>
        <taxon>Bacillales</taxon>
        <taxon>Candidatus Carbonibacillus</taxon>
    </lineage>
</organism>
<accession>A0A2R6Y4F7</accession>
<reference evidence="2" key="1">
    <citation type="journal article" date="2018" name="Sci. Rep.">
        <title>Lignite coal burning seam in the remote Altai Mountains harbors a hydrogen-driven thermophilic microbial community.</title>
        <authorList>
            <person name="Kadnikov V.V."/>
            <person name="Mardanov A.V."/>
            <person name="Ivasenko D.A."/>
            <person name="Antsiferov D.V."/>
            <person name="Beletsky A.V."/>
            <person name="Karnachuk O.V."/>
            <person name="Ravin N.V."/>
        </authorList>
    </citation>
    <scope>NUCLEOTIDE SEQUENCE [LARGE SCALE GENOMIC DNA]</scope>
</reference>
<evidence type="ECO:0000313" key="1">
    <source>
        <dbReference type="EMBL" id="PTQ57561.1"/>
    </source>
</evidence>